<proteinExistence type="inferred from homology"/>
<evidence type="ECO:0000256" key="9">
    <source>
        <dbReference type="SAM" id="Phobius"/>
    </source>
</evidence>
<dbReference type="PANTHER" id="PTHR24305">
    <property type="entry name" value="CYTOCHROME P450"/>
    <property type="match status" value="1"/>
</dbReference>
<keyword evidence="11" id="KW-1185">Reference proteome</keyword>
<comment type="caution">
    <text evidence="10">The sequence shown here is derived from an EMBL/GenBank/DDBJ whole genome shotgun (WGS) entry which is preliminary data.</text>
</comment>
<reference evidence="10 11" key="1">
    <citation type="journal article" date="2024" name="IMA Fungus">
        <title>IMA Genome - F19 : A genome assembly and annotation guide to empower mycologists, including annotated draft genome sequences of Ceratocystis pirilliformis, Diaporthe australafricana, Fusarium ophioides, Paecilomyces lecythidis, and Sporothrix stenoceras.</title>
        <authorList>
            <person name="Aylward J."/>
            <person name="Wilson A.M."/>
            <person name="Visagie C.M."/>
            <person name="Spraker J."/>
            <person name="Barnes I."/>
            <person name="Buitendag C."/>
            <person name="Ceriani C."/>
            <person name="Del Mar Angel L."/>
            <person name="du Plessis D."/>
            <person name="Fuchs T."/>
            <person name="Gasser K."/>
            <person name="Kramer D."/>
            <person name="Li W."/>
            <person name="Munsamy K."/>
            <person name="Piso A."/>
            <person name="Price J.L."/>
            <person name="Sonnekus B."/>
            <person name="Thomas C."/>
            <person name="van der Nest A."/>
            <person name="van Dijk A."/>
            <person name="van Heerden A."/>
            <person name="van Vuuren N."/>
            <person name="Yilmaz N."/>
            <person name="Duong T.A."/>
            <person name="van der Merwe N.A."/>
            <person name="Wingfield M.J."/>
            <person name="Wingfield B.D."/>
        </authorList>
    </citation>
    <scope>NUCLEOTIDE SEQUENCE [LARGE SCALE GENOMIC DNA]</scope>
    <source>
        <strain evidence="10 11">CMW 5346</strain>
    </source>
</reference>
<dbReference type="Pfam" id="PF00067">
    <property type="entry name" value="p450"/>
    <property type="match status" value="1"/>
</dbReference>
<evidence type="ECO:0000256" key="8">
    <source>
        <dbReference type="RuleBase" id="RU000461"/>
    </source>
</evidence>
<name>A0ABR3Z4C7_9PEZI</name>
<keyword evidence="9" id="KW-0812">Transmembrane</keyword>
<evidence type="ECO:0008006" key="12">
    <source>
        <dbReference type="Google" id="ProtNLM"/>
    </source>
</evidence>
<evidence type="ECO:0000256" key="4">
    <source>
        <dbReference type="ARBA" id="ARBA00022723"/>
    </source>
</evidence>
<dbReference type="PRINTS" id="PR00463">
    <property type="entry name" value="EP450I"/>
</dbReference>
<evidence type="ECO:0000256" key="7">
    <source>
        <dbReference type="ARBA" id="ARBA00023033"/>
    </source>
</evidence>
<gene>
    <name evidence="10" type="ORF">Sste5346_005303</name>
</gene>
<dbReference type="PROSITE" id="PS00086">
    <property type="entry name" value="CYTOCHROME_P450"/>
    <property type="match status" value="1"/>
</dbReference>
<dbReference type="InterPro" id="IPR036396">
    <property type="entry name" value="Cyt_P450_sf"/>
</dbReference>
<evidence type="ECO:0000256" key="3">
    <source>
        <dbReference type="ARBA" id="ARBA00022617"/>
    </source>
</evidence>
<dbReference type="Proteomes" id="UP001583186">
    <property type="component" value="Unassembled WGS sequence"/>
</dbReference>
<evidence type="ECO:0000256" key="6">
    <source>
        <dbReference type="ARBA" id="ARBA00023004"/>
    </source>
</evidence>
<sequence length="502" mass="57467">MAIPAGLLDLFFALPKWQAYLGATIAAAFIWFVGSCIYNLYFHPLRHFPGPKLWAMSKVPYARVYTSGTGHRSILQLHKKYGDIVRIGPNSLSLSYPAAWNDVCGHRAQGQQENPKDPDFWRDHKHAIISANREDHARMRKILAHGFSAKAMQAQQPLILRYVTMMTDKLKLAVREQQSQNVVAWYNWTTFDVIGDLVFGEPFGCLDKTHYHPWVALIFEHIRGTALLAALRKFPFAEQIKTMMMTKELTEKYNAHLALGRANVDKRLAYTEPRDDFLESLARAREKGLISYEEILDTSEISIVGGSETTATALSGATYLLATNPDALKKLAEEIRTSFRHEDEIDLISVQRLKFLMAVIHESMRLYSPVPAGMPRRASEAGFMTARGEFVPPGTDLAIWQWSLFHNPKYFTDAEAFIPERWMGDERFAGDKLDACQPFSVGPRNCIGKNLAYAEMRLILARMLWNFDIELDPRSTNWFERNEVFLLWEKPDLYIKLKERAL</sequence>
<dbReference type="CDD" id="cd11058">
    <property type="entry name" value="CYP60B-like"/>
    <property type="match status" value="1"/>
</dbReference>
<dbReference type="InterPro" id="IPR017972">
    <property type="entry name" value="Cyt_P450_CS"/>
</dbReference>
<dbReference type="PANTHER" id="PTHR24305:SF230">
    <property type="entry name" value="P450, PUTATIVE (EUROFUNG)-RELATED"/>
    <property type="match status" value="1"/>
</dbReference>
<comment type="cofactor">
    <cofactor evidence="1">
        <name>heme</name>
        <dbReference type="ChEBI" id="CHEBI:30413"/>
    </cofactor>
</comment>
<keyword evidence="6 8" id="KW-0408">Iron</keyword>
<keyword evidence="7 8" id="KW-0503">Monooxygenase</keyword>
<keyword evidence="9" id="KW-0472">Membrane</keyword>
<evidence type="ECO:0000313" key="11">
    <source>
        <dbReference type="Proteomes" id="UP001583186"/>
    </source>
</evidence>
<dbReference type="InterPro" id="IPR050121">
    <property type="entry name" value="Cytochrome_P450_monoxygenase"/>
</dbReference>
<dbReference type="EMBL" id="JAWCUI010000027">
    <property type="protein sequence ID" value="KAL1895494.1"/>
    <property type="molecule type" value="Genomic_DNA"/>
</dbReference>
<keyword evidence="5 8" id="KW-0560">Oxidoreductase</keyword>
<dbReference type="InterPro" id="IPR002401">
    <property type="entry name" value="Cyt_P450_E_grp-I"/>
</dbReference>
<accession>A0ABR3Z4C7</accession>
<dbReference type="InterPro" id="IPR001128">
    <property type="entry name" value="Cyt_P450"/>
</dbReference>
<keyword evidence="3 8" id="KW-0349">Heme</keyword>
<keyword evidence="4 8" id="KW-0479">Metal-binding</keyword>
<protein>
    <recommendedName>
        <fullName evidence="12">Cytochrome P450 monooxygenase</fullName>
    </recommendedName>
</protein>
<evidence type="ECO:0000256" key="2">
    <source>
        <dbReference type="ARBA" id="ARBA00010617"/>
    </source>
</evidence>
<evidence type="ECO:0000313" key="10">
    <source>
        <dbReference type="EMBL" id="KAL1895494.1"/>
    </source>
</evidence>
<comment type="similarity">
    <text evidence="2 8">Belongs to the cytochrome P450 family.</text>
</comment>
<organism evidence="10 11">
    <name type="scientific">Sporothrix stenoceras</name>
    <dbReference type="NCBI Taxonomy" id="5173"/>
    <lineage>
        <taxon>Eukaryota</taxon>
        <taxon>Fungi</taxon>
        <taxon>Dikarya</taxon>
        <taxon>Ascomycota</taxon>
        <taxon>Pezizomycotina</taxon>
        <taxon>Sordariomycetes</taxon>
        <taxon>Sordariomycetidae</taxon>
        <taxon>Ophiostomatales</taxon>
        <taxon>Ophiostomataceae</taxon>
        <taxon>Sporothrix</taxon>
    </lineage>
</organism>
<evidence type="ECO:0000256" key="5">
    <source>
        <dbReference type="ARBA" id="ARBA00023002"/>
    </source>
</evidence>
<dbReference type="Gene3D" id="1.10.630.10">
    <property type="entry name" value="Cytochrome P450"/>
    <property type="match status" value="1"/>
</dbReference>
<dbReference type="SUPFAM" id="SSF48264">
    <property type="entry name" value="Cytochrome P450"/>
    <property type="match status" value="1"/>
</dbReference>
<feature type="transmembrane region" description="Helical" evidence="9">
    <location>
        <begin position="20"/>
        <end position="42"/>
    </location>
</feature>
<evidence type="ECO:0000256" key="1">
    <source>
        <dbReference type="ARBA" id="ARBA00001971"/>
    </source>
</evidence>
<dbReference type="PRINTS" id="PR00385">
    <property type="entry name" value="P450"/>
</dbReference>
<keyword evidence="9" id="KW-1133">Transmembrane helix</keyword>